<gene>
    <name evidence="1" type="ORF">PYW08_005565</name>
</gene>
<comment type="caution">
    <text evidence="1">The sequence shown here is derived from an EMBL/GenBank/DDBJ whole genome shotgun (WGS) entry which is preliminary data.</text>
</comment>
<dbReference type="Proteomes" id="UP001231649">
    <property type="component" value="Chromosome 18"/>
</dbReference>
<keyword evidence="2" id="KW-1185">Reference proteome</keyword>
<protein>
    <submittedName>
        <fullName evidence="1">Uncharacterized protein</fullName>
    </submittedName>
</protein>
<proteinExistence type="predicted"/>
<accession>A0ACC2QHC1</accession>
<organism evidence="1 2">
    <name type="scientific">Mythimna loreyi</name>
    <dbReference type="NCBI Taxonomy" id="667449"/>
    <lineage>
        <taxon>Eukaryota</taxon>
        <taxon>Metazoa</taxon>
        <taxon>Ecdysozoa</taxon>
        <taxon>Arthropoda</taxon>
        <taxon>Hexapoda</taxon>
        <taxon>Insecta</taxon>
        <taxon>Pterygota</taxon>
        <taxon>Neoptera</taxon>
        <taxon>Endopterygota</taxon>
        <taxon>Lepidoptera</taxon>
        <taxon>Glossata</taxon>
        <taxon>Ditrysia</taxon>
        <taxon>Noctuoidea</taxon>
        <taxon>Noctuidae</taxon>
        <taxon>Noctuinae</taxon>
        <taxon>Hadenini</taxon>
        <taxon>Mythimna</taxon>
    </lineage>
</organism>
<dbReference type="EMBL" id="CM056794">
    <property type="protein sequence ID" value="KAJ8717166.1"/>
    <property type="molecule type" value="Genomic_DNA"/>
</dbReference>
<sequence length="354" mass="40718">MISFHRSYHVSSVALSLKKQGLKLCKMVNPKSKRQWHPTQAFAVNALPSVKNLIQQKHEPDKRGQRRIAVLNKMFMKQITDLMSTGTVAMDVVGRGIEISKVNVTPDFNTVNVFWVCKGTASDDETEKVLNKVAGGLRHELSTLRVMGEIPYIVFVKDKHEANLVDLDRRLAIADYGEDYIPTDMGHLMKSEFTLNTKLSPEVKAKIKKLEEESPLFEEPLPEMTNDVFGLDHSKIMNRLLAARKKTRDAWSTLNTNDDVISYRVTPDKVPEPVVGNQRKELADFLQKRQIEQKRLQKRMKDSRQDWLLAEHAEGAEEAEEDDEEYYEDDDEESYTYYSGPRELSELVDRQPHL</sequence>
<evidence type="ECO:0000313" key="2">
    <source>
        <dbReference type="Proteomes" id="UP001231649"/>
    </source>
</evidence>
<name>A0ACC2QHC1_9NEOP</name>
<evidence type="ECO:0000313" key="1">
    <source>
        <dbReference type="EMBL" id="KAJ8717166.1"/>
    </source>
</evidence>
<reference evidence="1" key="1">
    <citation type="submission" date="2023-03" db="EMBL/GenBank/DDBJ databases">
        <title>Chromosome-level genomes of two armyworms, Mythimna separata and Mythimna loreyi, provide insights into the biosynthesis and reception of sex pheromones.</title>
        <authorList>
            <person name="Zhao H."/>
        </authorList>
    </citation>
    <scope>NUCLEOTIDE SEQUENCE</scope>
    <source>
        <strain evidence="1">BeijingLab</strain>
    </source>
</reference>